<dbReference type="InterPro" id="IPR015683">
    <property type="entry name" value="Ionotropic_Glu_rcpt"/>
</dbReference>
<dbReference type="EnsemblPlants" id="AET5Gv20529800.4">
    <property type="protein sequence ID" value="AET5Gv20529800.4"/>
    <property type="gene ID" value="AET5Gv20529800"/>
</dbReference>
<accession>A0A453KVU0</accession>
<reference evidence="3" key="4">
    <citation type="submission" date="2019-03" db="UniProtKB">
        <authorList>
            <consortium name="EnsemblPlants"/>
        </authorList>
    </citation>
    <scope>IDENTIFICATION</scope>
</reference>
<dbReference type="EnsemblPlants" id="AET5Gv20529800.3">
    <property type="protein sequence ID" value="AET5Gv20529800.3"/>
    <property type="gene ID" value="AET5Gv20529800"/>
</dbReference>
<reference evidence="4" key="2">
    <citation type="journal article" date="2017" name="Nat. Plants">
        <title>The Aegilops tauschii genome reveals multiple impacts of transposons.</title>
        <authorList>
            <person name="Zhao G."/>
            <person name="Zou C."/>
            <person name="Li K."/>
            <person name="Wang K."/>
            <person name="Li T."/>
            <person name="Gao L."/>
            <person name="Zhang X."/>
            <person name="Wang H."/>
            <person name="Yang Z."/>
            <person name="Liu X."/>
            <person name="Jiang W."/>
            <person name="Mao L."/>
            <person name="Kong X."/>
            <person name="Jiao Y."/>
            <person name="Jia J."/>
        </authorList>
    </citation>
    <scope>NUCLEOTIDE SEQUENCE [LARGE SCALE GENOMIC DNA]</scope>
    <source>
        <strain evidence="4">cv. AL8/78</strain>
    </source>
</reference>
<evidence type="ECO:0000256" key="2">
    <source>
        <dbReference type="SAM" id="SignalP"/>
    </source>
</evidence>
<keyword evidence="1" id="KW-0472">Membrane</keyword>
<evidence type="ECO:0008006" key="5">
    <source>
        <dbReference type="Google" id="ProtNLM"/>
    </source>
</evidence>
<dbReference type="Proteomes" id="UP000015105">
    <property type="component" value="Chromosome 5D"/>
</dbReference>
<protein>
    <recommendedName>
        <fullName evidence="5">Receptor ligand binding region domain-containing protein</fullName>
    </recommendedName>
</protein>
<dbReference type="PANTHER" id="PTHR34836:SF1">
    <property type="entry name" value="OS09G0428600 PROTEIN"/>
    <property type="match status" value="1"/>
</dbReference>
<reference evidence="3" key="5">
    <citation type="journal article" date="2021" name="G3 (Bethesda)">
        <title>Aegilops tauschii genome assembly Aet v5.0 features greater sequence contiguity and improved annotation.</title>
        <authorList>
            <person name="Wang L."/>
            <person name="Zhu T."/>
            <person name="Rodriguez J.C."/>
            <person name="Deal K.R."/>
            <person name="Dubcovsky J."/>
            <person name="McGuire P.E."/>
            <person name="Lux T."/>
            <person name="Spannagl M."/>
            <person name="Mayer K.F.X."/>
            <person name="Baldrich P."/>
            <person name="Meyers B.C."/>
            <person name="Huo N."/>
            <person name="Gu Y.Q."/>
            <person name="Zhou H."/>
            <person name="Devos K.M."/>
            <person name="Bennetzen J.L."/>
            <person name="Unver T."/>
            <person name="Budak H."/>
            <person name="Gulick P.J."/>
            <person name="Galiba G."/>
            <person name="Kalapos B."/>
            <person name="Nelson D.R."/>
            <person name="Li P."/>
            <person name="You F.M."/>
            <person name="Luo M.C."/>
            <person name="Dvorak J."/>
        </authorList>
    </citation>
    <scope>NUCLEOTIDE SEQUENCE [LARGE SCALE GENOMIC DNA]</scope>
    <source>
        <strain evidence="3">cv. AL8/78</strain>
    </source>
</reference>
<organism evidence="3 4">
    <name type="scientific">Aegilops tauschii subsp. strangulata</name>
    <name type="common">Goatgrass</name>
    <dbReference type="NCBI Taxonomy" id="200361"/>
    <lineage>
        <taxon>Eukaryota</taxon>
        <taxon>Viridiplantae</taxon>
        <taxon>Streptophyta</taxon>
        <taxon>Embryophyta</taxon>
        <taxon>Tracheophyta</taxon>
        <taxon>Spermatophyta</taxon>
        <taxon>Magnoliopsida</taxon>
        <taxon>Liliopsida</taxon>
        <taxon>Poales</taxon>
        <taxon>Poaceae</taxon>
        <taxon>BOP clade</taxon>
        <taxon>Pooideae</taxon>
        <taxon>Triticodae</taxon>
        <taxon>Triticeae</taxon>
        <taxon>Triticinae</taxon>
        <taxon>Aegilops</taxon>
    </lineage>
</organism>
<dbReference type="PANTHER" id="PTHR34836">
    <property type="entry name" value="OS06G0188250 PROTEIN"/>
    <property type="match status" value="1"/>
</dbReference>
<feature type="transmembrane region" description="Helical" evidence="1">
    <location>
        <begin position="97"/>
        <end position="117"/>
    </location>
</feature>
<keyword evidence="2" id="KW-0732">Signal</keyword>
<keyword evidence="1" id="KW-1133">Transmembrane helix</keyword>
<dbReference type="AlphaFoldDB" id="A0A453KVU0"/>
<reference evidence="3" key="3">
    <citation type="journal article" date="2017" name="Nature">
        <title>Genome sequence of the progenitor of the wheat D genome Aegilops tauschii.</title>
        <authorList>
            <person name="Luo M.C."/>
            <person name="Gu Y.Q."/>
            <person name="Puiu D."/>
            <person name="Wang H."/>
            <person name="Twardziok S.O."/>
            <person name="Deal K.R."/>
            <person name="Huo N."/>
            <person name="Zhu T."/>
            <person name="Wang L."/>
            <person name="Wang Y."/>
            <person name="McGuire P.E."/>
            <person name="Liu S."/>
            <person name="Long H."/>
            <person name="Ramasamy R.K."/>
            <person name="Rodriguez J.C."/>
            <person name="Van S.L."/>
            <person name="Yuan L."/>
            <person name="Wang Z."/>
            <person name="Xia Z."/>
            <person name="Xiao L."/>
            <person name="Anderson O.D."/>
            <person name="Ouyang S."/>
            <person name="Liang Y."/>
            <person name="Zimin A.V."/>
            <person name="Pertea G."/>
            <person name="Qi P."/>
            <person name="Bennetzen J.L."/>
            <person name="Dai X."/>
            <person name="Dawson M.W."/>
            <person name="Muller H.G."/>
            <person name="Kugler K."/>
            <person name="Rivarola-Duarte L."/>
            <person name="Spannagl M."/>
            <person name="Mayer K.F.X."/>
            <person name="Lu F.H."/>
            <person name="Bevan M.W."/>
            <person name="Leroy P."/>
            <person name="Li P."/>
            <person name="You F.M."/>
            <person name="Sun Q."/>
            <person name="Liu Z."/>
            <person name="Lyons E."/>
            <person name="Wicker T."/>
            <person name="Salzberg S.L."/>
            <person name="Devos K.M."/>
            <person name="Dvorak J."/>
        </authorList>
    </citation>
    <scope>NUCLEOTIDE SEQUENCE [LARGE SCALE GENOMIC DNA]</scope>
    <source>
        <strain evidence="3">cv. AL8/78</strain>
    </source>
</reference>
<dbReference type="Gramene" id="AET5Gv20529800.3">
    <property type="protein sequence ID" value="AET5Gv20529800.3"/>
    <property type="gene ID" value="AET5Gv20529800"/>
</dbReference>
<dbReference type="Gramene" id="AET5Gv20529800.1">
    <property type="protein sequence ID" value="AET5Gv20529800.1"/>
    <property type="gene ID" value="AET5Gv20529800"/>
</dbReference>
<dbReference type="Gramene" id="AET5Gv20529800.2">
    <property type="protein sequence ID" value="AET5Gv20529800.2"/>
    <property type="gene ID" value="AET5Gv20529800"/>
</dbReference>
<feature type="signal peptide" evidence="2">
    <location>
        <begin position="1"/>
        <end position="20"/>
    </location>
</feature>
<dbReference type="EnsemblPlants" id="AET5Gv20529800.1">
    <property type="protein sequence ID" value="AET5Gv20529800.1"/>
    <property type="gene ID" value="AET5Gv20529800"/>
</dbReference>
<keyword evidence="1" id="KW-0812">Transmembrane</keyword>
<feature type="chain" id="PRO_5042372580" description="Receptor ligand binding region domain-containing protein" evidence="2">
    <location>
        <begin position="21"/>
        <end position="130"/>
    </location>
</feature>
<dbReference type="Gramene" id="AET5Gv20529800.5">
    <property type="protein sequence ID" value="AET5Gv20529800.5"/>
    <property type="gene ID" value="AET5Gv20529800"/>
</dbReference>
<proteinExistence type="predicted"/>
<name>A0A453KVU0_AEGTS</name>
<evidence type="ECO:0000313" key="3">
    <source>
        <dbReference type="EnsemblPlants" id="AET5Gv20529800.5"/>
    </source>
</evidence>
<dbReference type="EnsemblPlants" id="AET5Gv20529800.5">
    <property type="protein sequence ID" value="AET5Gv20529800.5"/>
    <property type="gene ID" value="AET5Gv20529800"/>
</dbReference>
<evidence type="ECO:0000256" key="1">
    <source>
        <dbReference type="SAM" id="Phobius"/>
    </source>
</evidence>
<keyword evidence="4" id="KW-1185">Reference proteome</keyword>
<reference evidence="4" key="1">
    <citation type="journal article" date="2014" name="Science">
        <title>Ancient hybridizations among the ancestral genomes of bread wheat.</title>
        <authorList>
            <consortium name="International Wheat Genome Sequencing Consortium,"/>
            <person name="Marcussen T."/>
            <person name="Sandve S.R."/>
            <person name="Heier L."/>
            <person name="Spannagl M."/>
            <person name="Pfeifer M."/>
            <person name="Jakobsen K.S."/>
            <person name="Wulff B.B."/>
            <person name="Steuernagel B."/>
            <person name="Mayer K.F."/>
            <person name="Olsen O.A."/>
        </authorList>
    </citation>
    <scope>NUCLEOTIDE SEQUENCE [LARGE SCALE GENOMIC DNA]</scope>
    <source>
        <strain evidence="4">cv. AL8/78</strain>
    </source>
</reference>
<dbReference type="Gramene" id="AET5Gv20529800.4">
    <property type="protein sequence ID" value="AET5Gv20529800.4"/>
    <property type="gene ID" value="AET5Gv20529800"/>
</dbReference>
<evidence type="ECO:0000313" key="4">
    <source>
        <dbReference type="Proteomes" id="UP000015105"/>
    </source>
</evidence>
<dbReference type="EnsemblPlants" id="AET5Gv20529800.2">
    <property type="protein sequence ID" value="AET5Gv20529800.2"/>
    <property type="gene ID" value="AET5Gv20529800"/>
</dbReference>
<sequence>MERASQITFFLLLIIHSSIAQNATTSGADEFPVGVILNLESLRGKMARTSILMALEDFYTAHRNYSPKVVLHIRDSKSNSIEAASAGKSSAAYHEKLFFLFPPLLIQLQICFLNFLLSSKYNLFFTLSPK</sequence>